<dbReference type="Gene3D" id="2.130.10.130">
    <property type="entry name" value="Integrin alpha, N-terminal"/>
    <property type="match status" value="1"/>
</dbReference>
<dbReference type="InterPro" id="IPR028994">
    <property type="entry name" value="Integrin_alpha_N"/>
</dbReference>
<evidence type="ECO:0008006" key="4">
    <source>
        <dbReference type="Google" id="ProtNLM"/>
    </source>
</evidence>
<dbReference type="AlphaFoldDB" id="A0AAN8WCU9"/>
<dbReference type="SUPFAM" id="SSF69318">
    <property type="entry name" value="Integrin alpha N-terminal domain"/>
    <property type="match status" value="1"/>
</dbReference>
<sequence length="447" mass="49909">MRLILLAVVVHLGLVTASLNPDKNGFNRIAKPDWQPRFLGQISLKHAAFMEMYYTDDATLEYPDRWNLYISSFDPLGGLDEVYRMRSPGRYLGDIASWNIEVMDISAYWPNNPDYLPSSIGGIEGVIWTSGFLVPGKKEGQLQMYGTATDPIIGPYNIASNDDQGYSYHRCVWKDMDNDGDLDALSARFFIPLLGAPTAQLVWFENEGAGFSEGWVEHVAANGPDVHFDMVTLSAGGRDYDCIVVGEFLSEQTSIYWTESETNDWSDPSLVHSRVITPNAGQVFDVLVGDFNEDGVLEFLATEFRTDLGVGQVTVYQFPEDFRVDEFPKIVIADGFRPNQVLGGQTMSPGTPKLFYPNSAYAADVAEDGRPHKPYILLSGDDDGRMYILYPDSEDRSNWIYQKHILVDTEDTTVGKMAHGDIDGDGYEEIIVAGYTIGEVYVFTYAP</sequence>
<evidence type="ECO:0000313" key="3">
    <source>
        <dbReference type="Proteomes" id="UP001381693"/>
    </source>
</evidence>
<dbReference type="PANTHER" id="PTHR35836:SF1">
    <property type="entry name" value="VCBS REPEAT-CONTAINING PROTEIN"/>
    <property type="match status" value="1"/>
</dbReference>
<name>A0AAN8WCU9_HALRR</name>
<dbReference type="Proteomes" id="UP001381693">
    <property type="component" value="Unassembled WGS sequence"/>
</dbReference>
<reference evidence="2 3" key="1">
    <citation type="submission" date="2023-11" db="EMBL/GenBank/DDBJ databases">
        <title>Halocaridina rubra genome assembly.</title>
        <authorList>
            <person name="Smith C."/>
        </authorList>
    </citation>
    <scope>NUCLEOTIDE SEQUENCE [LARGE SCALE GENOMIC DNA]</scope>
    <source>
        <strain evidence="2">EP-1</strain>
        <tissue evidence="2">Whole</tissue>
    </source>
</reference>
<feature type="signal peptide" evidence="1">
    <location>
        <begin position="1"/>
        <end position="17"/>
    </location>
</feature>
<evidence type="ECO:0000256" key="1">
    <source>
        <dbReference type="SAM" id="SignalP"/>
    </source>
</evidence>
<feature type="chain" id="PRO_5042872735" description="VCBS repeat-containing protein" evidence="1">
    <location>
        <begin position="18"/>
        <end position="447"/>
    </location>
</feature>
<organism evidence="2 3">
    <name type="scientific">Halocaridina rubra</name>
    <name type="common">Hawaiian red shrimp</name>
    <dbReference type="NCBI Taxonomy" id="373956"/>
    <lineage>
        <taxon>Eukaryota</taxon>
        <taxon>Metazoa</taxon>
        <taxon>Ecdysozoa</taxon>
        <taxon>Arthropoda</taxon>
        <taxon>Crustacea</taxon>
        <taxon>Multicrustacea</taxon>
        <taxon>Malacostraca</taxon>
        <taxon>Eumalacostraca</taxon>
        <taxon>Eucarida</taxon>
        <taxon>Decapoda</taxon>
        <taxon>Pleocyemata</taxon>
        <taxon>Caridea</taxon>
        <taxon>Atyoidea</taxon>
        <taxon>Atyidae</taxon>
        <taxon>Halocaridina</taxon>
    </lineage>
</organism>
<keyword evidence="1" id="KW-0732">Signal</keyword>
<accession>A0AAN8WCU9</accession>
<proteinExistence type="predicted"/>
<dbReference type="EMBL" id="JAXCGZ010022897">
    <property type="protein sequence ID" value="KAK7021374.1"/>
    <property type="molecule type" value="Genomic_DNA"/>
</dbReference>
<comment type="caution">
    <text evidence="2">The sequence shown here is derived from an EMBL/GenBank/DDBJ whole genome shotgun (WGS) entry which is preliminary data.</text>
</comment>
<gene>
    <name evidence="2" type="ORF">SK128_009730</name>
</gene>
<dbReference type="PANTHER" id="PTHR35836">
    <property type="entry name" value="VCBS REPEAT-CONTAINING PROTEIN"/>
    <property type="match status" value="1"/>
</dbReference>
<evidence type="ECO:0000313" key="2">
    <source>
        <dbReference type="EMBL" id="KAK7021374.1"/>
    </source>
</evidence>
<keyword evidence="3" id="KW-1185">Reference proteome</keyword>
<protein>
    <recommendedName>
        <fullName evidence="4">VCBS repeat-containing protein</fullName>
    </recommendedName>
</protein>